<evidence type="ECO:0000313" key="9">
    <source>
        <dbReference type="EMBL" id="KFF29597.1"/>
    </source>
</evidence>
<comment type="subcellular location">
    <subcellularLocation>
        <location evidence="1">Cell membrane</location>
        <topology evidence="1">Multi-pass membrane protein</topology>
    </subcellularLocation>
</comment>
<reference evidence="9 10" key="1">
    <citation type="submission" date="2014-07" db="EMBL/GenBank/DDBJ databases">
        <title>Genome of Chryseobacterium piperi CTM.</title>
        <authorList>
            <person name="Pipes S.E."/>
            <person name="Stropko S.J."/>
            <person name="Newman J.D."/>
        </authorList>
    </citation>
    <scope>NUCLEOTIDE SEQUENCE [LARGE SCALE GENOMIC DNA]</scope>
    <source>
        <strain evidence="9 10">CTM</strain>
    </source>
</reference>
<keyword evidence="10" id="KW-1185">Reference proteome</keyword>
<dbReference type="PRINTS" id="PR01837">
    <property type="entry name" value="MGTCSAPBPROT"/>
</dbReference>
<evidence type="ECO:0000313" key="10">
    <source>
        <dbReference type="Proteomes" id="UP000028709"/>
    </source>
</evidence>
<evidence type="ECO:0000256" key="2">
    <source>
        <dbReference type="ARBA" id="ARBA00009298"/>
    </source>
</evidence>
<dbReference type="InterPro" id="IPR049177">
    <property type="entry name" value="MgtC_SapB_SrpB_YhiD_N"/>
</dbReference>
<evidence type="ECO:0000256" key="1">
    <source>
        <dbReference type="ARBA" id="ARBA00004651"/>
    </source>
</evidence>
<keyword evidence="5 7" id="KW-1133">Transmembrane helix</keyword>
<protein>
    <submittedName>
        <fullName evidence="9">Magnesium transporter MgtC</fullName>
    </submittedName>
</protein>
<accession>A0A086BKY3</accession>
<gene>
    <name evidence="9" type="ORF">IQ37_05115</name>
</gene>
<dbReference type="RefSeq" id="WP_034682353.1">
    <property type="nucleotide sequence ID" value="NZ_CP023049.2"/>
</dbReference>
<comment type="similarity">
    <text evidence="2">Belongs to the MgtC/SapB family.</text>
</comment>
<dbReference type="OrthoDB" id="9811198at2"/>
<feature type="transmembrane region" description="Helical" evidence="7">
    <location>
        <begin position="35"/>
        <end position="55"/>
    </location>
</feature>
<feature type="transmembrane region" description="Helical" evidence="7">
    <location>
        <begin position="6"/>
        <end position="23"/>
    </location>
</feature>
<dbReference type="KEGG" id="cpip:CJF12_09165"/>
<evidence type="ECO:0000256" key="6">
    <source>
        <dbReference type="ARBA" id="ARBA00023136"/>
    </source>
</evidence>
<evidence type="ECO:0000256" key="3">
    <source>
        <dbReference type="ARBA" id="ARBA00022475"/>
    </source>
</evidence>
<feature type="domain" description="MgtC/SapB/SrpB/YhiD N-terminal" evidence="8">
    <location>
        <begin position="11"/>
        <end position="130"/>
    </location>
</feature>
<dbReference type="Proteomes" id="UP000028709">
    <property type="component" value="Unassembled WGS sequence"/>
</dbReference>
<sequence length="210" mass="23407">MNFIDDIFPILFSIFVGGIVGIEREYQLKSAGLRTMILVTLGSCIFTMLSLSIGGEGSPDRIAANIITGIGFVGAGVIFKEESRVSGLTTAVTIWICAALGMTIGAGYYKEAVVGSIAVFLLLILFNNIQSIIDKISIRYMYQITLPYGSNVIDEYESLIKEYHLKPCRWKEMRSGERYTIIWSVQGAAKNHKKCMKALFNDKVIEEFKY</sequence>
<dbReference type="AlphaFoldDB" id="A0A086BKY3"/>
<feature type="transmembrane region" description="Helical" evidence="7">
    <location>
        <begin position="86"/>
        <end position="106"/>
    </location>
</feature>
<dbReference type="PANTHER" id="PTHR33778">
    <property type="entry name" value="PROTEIN MGTC"/>
    <property type="match status" value="1"/>
</dbReference>
<feature type="transmembrane region" description="Helical" evidence="7">
    <location>
        <begin position="61"/>
        <end position="79"/>
    </location>
</feature>
<organism evidence="9 10">
    <name type="scientific">Chryseobacterium piperi</name>
    <dbReference type="NCBI Taxonomy" id="558152"/>
    <lineage>
        <taxon>Bacteria</taxon>
        <taxon>Pseudomonadati</taxon>
        <taxon>Bacteroidota</taxon>
        <taxon>Flavobacteriia</taxon>
        <taxon>Flavobacteriales</taxon>
        <taxon>Weeksellaceae</taxon>
        <taxon>Chryseobacterium group</taxon>
        <taxon>Chryseobacterium</taxon>
    </lineage>
</organism>
<dbReference type="Pfam" id="PF02308">
    <property type="entry name" value="MgtC"/>
    <property type="match status" value="1"/>
</dbReference>
<dbReference type="STRING" id="558152.IQ37_05115"/>
<evidence type="ECO:0000256" key="7">
    <source>
        <dbReference type="SAM" id="Phobius"/>
    </source>
</evidence>
<dbReference type="PANTHER" id="PTHR33778:SF1">
    <property type="entry name" value="MAGNESIUM TRANSPORTER YHID-RELATED"/>
    <property type="match status" value="1"/>
</dbReference>
<dbReference type="eggNOG" id="COG1285">
    <property type="taxonomic scope" value="Bacteria"/>
</dbReference>
<name>A0A086BKY3_9FLAO</name>
<comment type="caution">
    <text evidence="9">The sequence shown here is derived from an EMBL/GenBank/DDBJ whole genome shotgun (WGS) entry which is preliminary data.</text>
</comment>
<keyword evidence="4 7" id="KW-0812">Transmembrane</keyword>
<evidence type="ECO:0000256" key="4">
    <source>
        <dbReference type="ARBA" id="ARBA00022692"/>
    </source>
</evidence>
<dbReference type="EMBL" id="JPRJ01000005">
    <property type="protein sequence ID" value="KFF29597.1"/>
    <property type="molecule type" value="Genomic_DNA"/>
</dbReference>
<evidence type="ECO:0000259" key="8">
    <source>
        <dbReference type="Pfam" id="PF02308"/>
    </source>
</evidence>
<keyword evidence="3" id="KW-1003">Cell membrane</keyword>
<evidence type="ECO:0000256" key="5">
    <source>
        <dbReference type="ARBA" id="ARBA00022989"/>
    </source>
</evidence>
<proteinExistence type="inferred from homology"/>
<keyword evidence="6 7" id="KW-0472">Membrane</keyword>
<dbReference type="GO" id="GO:0005886">
    <property type="term" value="C:plasma membrane"/>
    <property type="evidence" value="ECO:0007669"/>
    <property type="project" value="UniProtKB-SubCell"/>
</dbReference>
<feature type="transmembrane region" description="Helical" evidence="7">
    <location>
        <begin position="112"/>
        <end position="133"/>
    </location>
</feature>
<dbReference type="InterPro" id="IPR003416">
    <property type="entry name" value="MgtC/SapB/SrpB/YhiD_fam"/>
</dbReference>